<feature type="compositionally biased region" description="Basic residues" evidence="4">
    <location>
        <begin position="326"/>
        <end position="337"/>
    </location>
</feature>
<dbReference type="Gene3D" id="3.30.70.3290">
    <property type="match status" value="1"/>
</dbReference>
<dbReference type="Pfam" id="PF00109">
    <property type="entry name" value="ketoacyl-synt"/>
    <property type="match status" value="1"/>
</dbReference>
<feature type="compositionally biased region" description="Basic residues" evidence="4">
    <location>
        <begin position="50"/>
        <end position="59"/>
    </location>
</feature>
<dbReference type="GO" id="GO:0006633">
    <property type="term" value="P:fatty acid biosynthetic process"/>
    <property type="evidence" value="ECO:0007669"/>
    <property type="project" value="TreeGrafter"/>
</dbReference>
<dbReference type="Pfam" id="PF16197">
    <property type="entry name" value="KAsynt_C_assoc"/>
    <property type="match status" value="1"/>
</dbReference>
<dbReference type="Pfam" id="PF02801">
    <property type="entry name" value="Ketoacyl-synt_C"/>
    <property type="match status" value="1"/>
</dbReference>
<dbReference type="InterPro" id="IPR014030">
    <property type="entry name" value="Ketoacyl_synth_N"/>
</dbReference>
<dbReference type="GO" id="GO:0004312">
    <property type="term" value="F:fatty acid synthase activity"/>
    <property type="evidence" value="ECO:0007669"/>
    <property type="project" value="TreeGrafter"/>
</dbReference>
<feature type="compositionally biased region" description="Basic and acidic residues" evidence="4">
    <location>
        <begin position="339"/>
        <end position="348"/>
    </location>
</feature>
<gene>
    <name evidence="6" type="ORF">ID875_32785</name>
</gene>
<feature type="compositionally biased region" description="Basic residues" evidence="4">
    <location>
        <begin position="67"/>
        <end position="104"/>
    </location>
</feature>
<dbReference type="PANTHER" id="PTHR43775">
    <property type="entry name" value="FATTY ACID SYNTHASE"/>
    <property type="match status" value="1"/>
</dbReference>
<feature type="region of interest" description="Disordered" evidence="4">
    <location>
        <begin position="1"/>
        <end position="104"/>
    </location>
</feature>
<reference evidence="6" key="1">
    <citation type="journal article" date="2020" name="PLoS ONE">
        <title>Isolation and characterization of Streptomyces bacteriophages and Streptomyces strains encoding biosynthetic arsenals: Streptomyces strains and phages for antibiotic discovery.</title>
        <authorList>
            <person name="Montano E.T."/>
            <person name="Nideffer J.F."/>
            <person name="Brumage L."/>
            <person name="Erb M."/>
            <person name="Derman A.I."/>
            <person name="Davis J.P."/>
            <person name="Estrada E."/>
            <person name="Fu S."/>
            <person name="Le D."/>
            <person name="Vuppala A."/>
            <person name="Tran C."/>
            <person name="Luterstein E."/>
            <person name="Lakkaraju S."/>
            <person name="Panchagnula S."/>
            <person name="Ren C."/>
            <person name="Doan J."/>
            <person name="Tran S."/>
            <person name="Soriano J."/>
            <person name="Fujita Y."/>
            <person name="Gutala P."/>
            <person name="Fujii Q."/>
            <person name="Lee M."/>
            <person name="Bui A."/>
            <person name="Villarreal C."/>
            <person name="Shing S.R."/>
            <person name="Kim S."/>
            <person name="Freeman D."/>
            <person name="Racha V."/>
            <person name="Ho A."/>
            <person name="Kumar P."/>
            <person name="Falah K."/>
            <person name="Dawson T."/>
            <person name="Enustun E."/>
            <person name="Prichard A."/>
            <person name="Gomez A."/>
            <person name="Khanna K."/>
            <person name="Trigg S."/>
            <person name="Fernandez L."/>
            <person name="Pogliano K."/>
            <person name="Pogliano J."/>
        </authorList>
    </citation>
    <scope>NUCLEOTIDE SEQUENCE</scope>
    <source>
        <strain evidence="6">QF2</strain>
    </source>
</reference>
<dbReference type="InterPro" id="IPR032821">
    <property type="entry name" value="PKS_assoc"/>
</dbReference>
<feature type="compositionally biased region" description="Low complexity" evidence="4">
    <location>
        <begin position="726"/>
        <end position="737"/>
    </location>
</feature>
<dbReference type="PANTHER" id="PTHR43775:SF37">
    <property type="entry name" value="SI:DKEY-61P9.11"/>
    <property type="match status" value="1"/>
</dbReference>
<evidence type="ECO:0000256" key="2">
    <source>
        <dbReference type="ARBA" id="ARBA00022553"/>
    </source>
</evidence>
<dbReference type="CDD" id="cd00833">
    <property type="entry name" value="PKS"/>
    <property type="match status" value="1"/>
</dbReference>
<evidence type="ECO:0000259" key="5">
    <source>
        <dbReference type="PROSITE" id="PS52004"/>
    </source>
</evidence>
<feature type="region of interest" description="Disordered" evidence="4">
    <location>
        <begin position="298"/>
        <end position="439"/>
    </location>
</feature>
<protein>
    <recommendedName>
        <fullName evidence="5">Ketosynthase family 3 (KS3) domain-containing protein</fullName>
    </recommendedName>
</protein>
<feature type="compositionally biased region" description="Basic and acidic residues" evidence="4">
    <location>
        <begin position="400"/>
        <end position="418"/>
    </location>
</feature>
<comment type="similarity">
    <text evidence="3">Belongs to the thiolase-like superfamily. Beta-ketoacyl-ACP synthases family.</text>
</comment>
<feature type="compositionally biased region" description="Polar residues" evidence="4">
    <location>
        <begin position="594"/>
        <end position="609"/>
    </location>
</feature>
<proteinExistence type="inferred from homology"/>
<organism evidence="6">
    <name type="scientific">Streptomyces globisporus</name>
    <dbReference type="NCBI Taxonomy" id="1908"/>
    <lineage>
        <taxon>Bacteria</taxon>
        <taxon>Bacillati</taxon>
        <taxon>Actinomycetota</taxon>
        <taxon>Actinomycetes</taxon>
        <taxon>Kitasatosporales</taxon>
        <taxon>Streptomycetaceae</taxon>
        <taxon>Streptomyces</taxon>
    </lineage>
</organism>
<dbReference type="EMBL" id="JACWUS010000059">
    <property type="protein sequence ID" value="MBD2830738.1"/>
    <property type="molecule type" value="Genomic_DNA"/>
</dbReference>
<dbReference type="PROSITE" id="PS52004">
    <property type="entry name" value="KS3_2"/>
    <property type="match status" value="1"/>
</dbReference>
<evidence type="ECO:0000256" key="1">
    <source>
        <dbReference type="ARBA" id="ARBA00022450"/>
    </source>
</evidence>
<dbReference type="InterPro" id="IPR014031">
    <property type="entry name" value="Ketoacyl_synth_C"/>
</dbReference>
<dbReference type="SUPFAM" id="SSF53901">
    <property type="entry name" value="Thiolase-like"/>
    <property type="match status" value="2"/>
</dbReference>
<keyword evidence="1" id="KW-0596">Phosphopantetheine</keyword>
<feature type="compositionally biased region" description="Basic residues" evidence="4">
    <location>
        <begin position="385"/>
        <end position="399"/>
    </location>
</feature>
<dbReference type="AlphaFoldDB" id="A0A927BPH1"/>
<feature type="region of interest" description="Disordered" evidence="4">
    <location>
        <begin position="725"/>
        <end position="746"/>
    </location>
</feature>
<dbReference type="InterPro" id="IPR050091">
    <property type="entry name" value="PKS_NRPS_Biosynth_Enz"/>
</dbReference>
<keyword evidence="2" id="KW-0597">Phosphoprotein</keyword>
<feature type="region of interest" description="Disordered" evidence="4">
    <location>
        <begin position="594"/>
        <end position="663"/>
    </location>
</feature>
<comment type="caution">
    <text evidence="6">The sequence shown here is derived from an EMBL/GenBank/DDBJ whole genome shotgun (WGS) entry which is preliminary data.</text>
</comment>
<feature type="compositionally biased region" description="Low complexity" evidence="4">
    <location>
        <begin position="651"/>
        <end position="663"/>
    </location>
</feature>
<evidence type="ECO:0000313" key="6">
    <source>
        <dbReference type="EMBL" id="MBD2830738.1"/>
    </source>
</evidence>
<evidence type="ECO:0000256" key="4">
    <source>
        <dbReference type="SAM" id="MobiDB-lite"/>
    </source>
</evidence>
<name>A0A927BPH1_STRGL</name>
<accession>A0A927BPH1</accession>
<evidence type="ECO:0000256" key="3">
    <source>
        <dbReference type="RuleBase" id="RU003694"/>
    </source>
</evidence>
<feature type="compositionally biased region" description="Gly residues" evidence="4">
    <location>
        <begin position="28"/>
        <end position="37"/>
    </location>
</feature>
<feature type="compositionally biased region" description="Low complexity" evidence="4">
    <location>
        <begin position="625"/>
        <end position="636"/>
    </location>
</feature>
<feature type="domain" description="Ketosynthase family 3 (KS3)" evidence="5">
    <location>
        <begin position="106"/>
        <end position="521"/>
    </location>
</feature>
<dbReference type="SMART" id="SM00825">
    <property type="entry name" value="PKS_KS"/>
    <property type="match status" value="1"/>
</dbReference>
<dbReference type="Gene3D" id="3.40.47.10">
    <property type="match status" value="2"/>
</dbReference>
<feature type="compositionally biased region" description="Low complexity" evidence="4">
    <location>
        <begin position="419"/>
        <end position="439"/>
    </location>
</feature>
<sequence>MGPGAGPARRVDRGARAVRKPRGHVAQGDGGAGGAGGRVRCDAAAGGHPGPRHGVRARRPPAADRARQRRRSPAVRPGSRGRHRVAGRGRRPRGSRGGCRLRPRGCPPHRRHRCRVPVPRRRHPEAFWDLLVEGRDAVYPVPSGRWDEDPRERRSGRTRWAALLEDPAAFDAECFGIGAEEARALDPQARIFLELAHEALERAGYAGPRRLDRRIGVFAAVGDSGYREVLDRAAADGTPLPGTLTGNLPSLIAARVSQHLDLDGPALGVDTACSSDWWRCIWPGAACWTGMRHRRRRRGQPASDLVPAPAARRGPGAVPDRPQPRLQRRRRRVRPRGGRGGDRPDQLGRRGARGRSGARGGPGHGRQQRRPVDEPDGPPSVAPARGHHPGLRGGGRRSRRGDLRRGPRDRHGGGRPDRAALAGARVPRAAGRRSPAARSVKTNIGHLLNAAALPSLVKVVLALGYRRLPPSLHHATPSAGLASAGFRVVTEALEWRSDGPLVAGINAFGFGGTNAHAVLEQAPEGWSVAPAAPVPPASVEEASREGAGAPAGGPHLLTLSARSEPALRDAVDRLAEHLEHRPGLREGDVCRTASTARTTGPTGWRSSRTVICGSGSPRSPPPAPATCAAAWGASSGPGRAWRSCSRDRAPSSRGRTGRCTPRPRCSARRWTRRPRSWARCPAGPCWTGPWTRRRTRPRRRRRRWRSRSWSLPGWPWPASCVPGVWSRTRSSGTASGRSPPPVPAGC</sequence>
<dbReference type="InterPro" id="IPR020841">
    <property type="entry name" value="PKS_Beta-ketoAc_synthase_dom"/>
</dbReference>
<feature type="compositionally biased region" description="Low complexity" evidence="4">
    <location>
        <begin position="306"/>
        <end position="320"/>
    </location>
</feature>
<dbReference type="InterPro" id="IPR016039">
    <property type="entry name" value="Thiolase-like"/>
</dbReference>
<keyword evidence="3" id="KW-0808">Transferase</keyword>